<reference evidence="4" key="2">
    <citation type="submission" date="2014-08" db="EMBL/GenBank/DDBJ databases">
        <authorList>
            <person name="Moulin L."/>
        </authorList>
    </citation>
    <scope>NUCLEOTIDE SEQUENCE [LARGE SCALE GENOMIC DNA]</scope>
</reference>
<name>A0A090EXH5_MESPL</name>
<gene>
    <name evidence="1" type="ORF">MPL3356_390058</name>
    <name evidence="3" type="ORF">MPL3365_320071</name>
    <name evidence="2" type="ORF">MPLDJ20_170109</name>
</gene>
<dbReference type="Proteomes" id="UP000045285">
    <property type="component" value="Unassembled WGS sequence"/>
</dbReference>
<dbReference type="EMBL" id="CCNE01000026">
    <property type="protein sequence ID" value="CDX60162.1"/>
    <property type="molecule type" value="Genomic_DNA"/>
</dbReference>
<dbReference type="EMBL" id="CCMZ01000033">
    <property type="protein sequence ID" value="CDX21959.1"/>
    <property type="molecule type" value="Genomic_DNA"/>
</dbReference>
<protein>
    <submittedName>
        <fullName evidence="2">Uncharacterized protein</fullName>
    </submittedName>
</protein>
<proteinExistence type="predicted"/>
<dbReference type="Proteomes" id="UP000046122">
    <property type="component" value="Unassembled WGS sequence"/>
</dbReference>
<dbReference type="AlphaFoldDB" id="A0A090EXH5"/>
<sequence length="56" mass="6223">MTTRDTGISLYALGVQFGRAVCGGGNRLVDRDLGAQGTLKRQRHAVEQRPRELRKL</sequence>
<evidence type="ECO:0000313" key="5">
    <source>
        <dbReference type="Proteomes" id="UP000046122"/>
    </source>
</evidence>
<evidence type="ECO:0000313" key="4">
    <source>
        <dbReference type="Proteomes" id="UP000045285"/>
    </source>
</evidence>
<dbReference type="Proteomes" id="UP000046373">
    <property type="component" value="Unassembled WGS sequence"/>
</dbReference>
<dbReference type="EMBL" id="CCNB01000009">
    <property type="protein sequence ID" value="CDX33920.1"/>
    <property type="molecule type" value="Genomic_DNA"/>
</dbReference>
<evidence type="ECO:0000313" key="2">
    <source>
        <dbReference type="EMBL" id="CDX33920.1"/>
    </source>
</evidence>
<evidence type="ECO:0000313" key="6">
    <source>
        <dbReference type="Proteomes" id="UP000046373"/>
    </source>
</evidence>
<keyword evidence="4" id="KW-1185">Reference proteome</keyword>
<accession>A0A090EXH5</accession>
<reference evidence="5 6" key="1">
    <citation type="submission" date="2014-08" db="EMBL/GenBank/DDBJ databases">
        <authorList>
            <person name="Moulin Lionel"/>
        </authorList>
    </citation>
    <scope>NUCLEOTIDE SEQUENCE [LARGE SCALE GENOMIC DNA]</scope>
</reference>
<organism evidence="2 6">
    <name type="scientific">Mesorhizobium plurifarium</name>
    <dbReference type="NCBI Taxonomy" id="69974"/>
    <lineage>
        <taxon>Bacteria</taxon>
        <taxon>Pseudomonadati</taxon>
        <taxon>Pseudomonadota</taxon>
        <taxon>Alphaproteobacteria</taxon>
        <taxon>Hyphomicrobiales</taxon>
        <taxon>Phyllobacteriaceae</taxon>
        <taxon>Mesorhizobium</taxon>
    </lineage>
</organism>
<evidence type="ECO:0000313" key="3">
    <source>
        <dbReference type="EMBL" id="CDX60162.1"/>
    </source>
</evidence>
<dbReference type="STRING" id="69974.MPLDJ20_170109"/>
<evidence type="ECO:0000313" key="1">
    <source>
        <dbReference type="EMBL" id="CDX21959.1"/>
    </source>
</evidence>